<organism evidence="1">
    <name type="scientific">marine metagenome</name>
    <dbReference type="NCBI Taxonomy" id="408172"/>
    <lineage>
        <taxon>unclassified sequences</taxon>
        <taxon>metagenomes</taxon>
        <taxon>ecological metagenomes</taxon>
    </lineage>
</organism>
<sequence length="29" mass="3293">MSTKEKHIKSLDLLENPPITILKQSVTVE</sequence>
<reference evidence="1" key="1">
    <citation type="submission" date="2018-05" db="EMBL/GenBank/DDBJ databases">
        <authorList>
            <person name="Lanie J.A."/>
            <person name="Ng W.-L."/>
            <person name="Kazmierczak K.M."/>
            <person name="Andrzejewski T.M."/>
            <person name="Davidsen T.M."/>
            <person name="Wayne K.J."/>
            <person name="Tettelin H."/>
            <person name="Glass J.I."/>
            <person name="Rusch D."/>
            <person name="Podicherti R."/>
            <person name="Tsui H.-C.T."/>
            <person name="Winkler M.E."/>
        </authorList>
    </citation>
    <scope>NUCLEOTIDE SEQUENCE</scope>
</reference>
<dbReference type="EMBL" id="UINC01099880">
    <property type="protein sequence ID" value="SVC59489.1"/>
    <property type="molecule type" value="Genomic_DNA"/>
</dbReference>
<evidence type="ECO:0000313" key="1">
    <source>
        <dbReference type="EMBL" id="SVC59489.1"/>
    </source>
</evidence>
<accession>A0A382NE81</accession>
<gene>
    <name evidence="1" type="ORF">METZ01_LOCUS312343</name>
</gene>
<name>A0A382NE81_9ZZZZ</name>
<protein>
    <submittedName>
        <fullName evidence="1">Uncharacterized protein</fullName>
    </submittedName>
</protein>
<dbReference type="AlphaFoldDB" id="A0A382NE81"/>
<proteinExistence type="predicted"/>